<dbReference type="RefSeq" id="XP_033454791.1">
    <property type="nucleotide sequence ID" value="XM_033608156.1"/>
</dbReference>
<reference evidence="3" key="3">
    <citation type="submission" date="2025-08" db="UniProtKB">
        <authorList>
            <consortium name="RefSeq"/>
        </authorList>
    </citation>
    <scope>IDENTIFICATION</scope>
    <source>
        <strain evidence="3">CBS 342.82</strain>
    </source>
</reference>
<protein>
    <submittedName>
        <fullName evidence="3">Uncharacterized protein</fullName>
    </submittedName>
</protein>
<proteinExistence type="predicted"/>
<evidence type="ECO:0000256" key="1">
    <source>
        <dbReference type="SAM" id="MobiDB-lite"/>
    </source>
</evidence>
<feature type="region of interest" description="Disordered" evidence="1">
    <location>
        <begin position="408"/>
        <end position="437"/>
    </location>
</feature>
<sequence length="471" mass="51530">MKALAFKDKEDTIPPDLKSCQPLAVTSLRLSSPEAPSYLEIDLPSAGSNAAGWLECLQRKQYDNATKHAAPQAGCSQASESSDDGWVPTAVNEAIQTTTKRGALPLIDYSSFLSDEPTAARAKPMTPLLESFDDSIALCPGYSPSQQNDALTAAGGNRNLPIPELWKSCAVVNEQQGSEDSLRSRRGLVIAPVDTHLAQRKASTPRAGLRARPVAQHESGLQDTNLGKLVPSLVGSQGVHLSPRPEGEDVFLGQADSMTSPTLNTTLSETMAALKRTTEGLPEFTQKGPSSFHRHTTNITPKQRLMDLLGKRPYNHKMKPLRGDRGEQNANQHLRDDVGGMDSRSRVSRVDTHHIPNYQFIPEETQSRSFFGTNAPVMGSDFQNTTSRTQIQLASPFAEPARRQNIEMQSPTNHRPPPNDSNSMNSTTQTNPYSSHTDENIMHSVFDLAASQQIPWSFPPIPQHQRTGLDE</sequence>
<reference evidence="3" key="1">
    <citation type="submission" date="2020-01" db="EMBL/GenBank/DDBJ databases">
        <authorList>
            <consortium name="DOE Joint Genome Institute"/>
            <person name="Haridas S."/>
            <person name="Albert R."/>
            <person name="Binder M."/>
            <person name="Bloem J."/>
            <person name="Labutti K."/>
            <person name="Salamov A."/>
            <person name="Andreopoulos B."/>
            <person name="Baker S.E."/>
            <person name="Barry K."/>
            <person name="Bills G."/>
            <person name="Bluhm B.H."/>
            <person name="Cannon C."/>
            <person name="Castanera R."/>
            <person name="Culley D.E."/>
            <person name="Daum C."/>
            <person name="Ezra D."/>
            <person name="Gonzalez J.B."/>
            <person name="Henrissat B."/>
            <person name="Kuo A."/>
            <person name="Liang C."/>
            <person name="Lipzen A."/>
            <person name="Lutzoni F."/>
            <person name="Magnuson J."/>
            <person name="Mondo S."/>
            <person name="Nolan M."/>
            <person name="Ohm R."/>
            <person name="Pangilinan J."/>
            <person name="Park H.-J."/>
            <person name="Ramirez L."/>
            <person name="Alfaro M."/>
            <person name="Sun H."/>
            <person name="Tritt A."/>
            <person name="Yoshinaga Y."/>
            <person name="Zwiers L.-H."/>
            <person name="Turgeon B.G."/>
            <person name="Goodwin S.B."/>
            <person name="Spatafora J.W."/>
            <person name="Crous P.W."/>
            <person name="Grigoriev I.V."/>
        </authorList>
    </citation>
    <scope>NUCLEOTIDE SEQUENCE</scope>
    <source>
        <strain evidence="3">CBS 342.82</strain>
    </source>
</reference>
<evidence type="ECO:0000313" key="3">
    <source>
        <dbReference type="RefSeq" id="XP_033454791.1"/>
    </source>
</evidence>
<feature type="compositionally biased region" description="Basic and acidic residues" evidence="1">
    <location>
        <begin position="321"/>
        <end position="344"/>
    </location>
</feature>
<reference evidence="3" key="2">
    <citation type="submission" date="2020-04" db="EMBL/GenBank/DDBJ databases">
        <authorList>
            <consortium name="NCBI Genome Project"/>
        </authorList>
    </citation>
    <scope>NUCLEOTIDE SEQUENCE</scope>
    <source>
        <strain evidence="3">CBS 342.82</strain>
    </source>
</reference>
<organism evidence="3">
    <name type="scientific">Dissoconium aciculare CBS 342.82</name>
    <dbReference type="NCBI Taxonomy" id="1314786"/>
    <lineage>
        <taxon>Eukaryota</taxon>
        <taxon>Fungi</taxon>
        <taxon>Dikarya</taxon>
        <taxon>Ascomycota</taxon>
        <taxon>Pezizomycotina</taxon>
        <taxon>Dothideomycetes</taxon>
        <taxon>Dothideomycetidae</taxon>
        <taxon>Mycosphaerellales</taxon>
        <taxon>Dissoconiaceae</taxon>
        <taxon>Dissoconium</taxon>
    </lineage>
</organism>
<dbReference type="Proteomes" id="UP000504637">
    <property type="component" value="Unplaced"/>
</dbReference>
<dbReference type="GeneID" id="54365955"/>
<dbReference type="AlphaFoldDB" id="A0A6J3LPE7"/>
<gene>
    <name evidence="3" type="ORF">K489DRAFT_414328</name>
</gene>
<keyword evidence="2" id="KW-1185">Reference proteome</keyword>
<name>A0A6J3LPE7_9PEZI</name>
<feature type="compositionally biased region" description="Polar residues" evidence="1">
    <location>
        <begin position="420"/>
        <end position="435"/>
    </location>
</feature>
<evidence type="ECO:0000313" key="2">
    <source>
        <dbReference type="Proteomes" id="UP000504637"/>
    </source>
</evidence>
<feature type="region of interest" description="Disordered" evidence="1">
    <location>
        <begin position="319"/>
        <end position="344"/>
    </location>
</feature>
<feature type="region of interest" description="Disordered" evidence="1">
    <location>
        <begin position="199"/>
        <end position="220"/>
    </location>
</feature>
<accession>A0A6J3LPE7</accession>